<evidence type="ECO:0000259" key="5">
    <source>
        <dbReference type="Pfam" id="PF19335"/>
    </source>
</evidence>
<dbReference type="GO" id="GO:0022857">
    <property type="term" value="F:transmembrane transporter activity"/>
    <property type="evidence" value="ECO:0007669"/>
    <property type="project" value="InterPro"/>
</dbReference>
<dbReference type="GO" id="GO:0015679">
    <property type="term" value="P:plasma membrane copper ion transport"/>
    <property type="evidence" value="ECO:0007669"/>
    <property type="project" value="TreeGrafter"/>
</dbReference>
<dbReference type="InterPro" id="IPR045800">
    <property type="entry name" value="HMBD"/>
</dbReference>
<dbReference type="Pfam" id="PF11827">
    <property type="entry name" value="DUF3347"/>
    <property type="match status" value="1"/>
</dbReference>
<evidence type="ECO:0000259" key="8">
    <source>
        <dbReference type="Pfam" id="PF25954"/>
    </source>
</evidence>
<feature type="domain" description="Heavy metal binding" evidence="5">
    <location>
        <begin position="52"/>
        <end position="77"/>
    </location>
</feature>
<evidence type="ECO:0000313" key="11">
    <source>
        <dbReference type="Proteomes" id="UP000428260"/>
    </source>
</evidence>
<dbReference type="Pfam" id="PF25919">
    <property type="entry name" value="BSH_CusB"/>
    <property type="match status" value="1"/>
</dbReference>
<evidence type="ECO:0000256" key="1">
    <source>
        <dbReference type="ARBA" id="ARBA00009477"/>
    </source>
</evidence>
<dbReference type="PANTHER" id="PTHR30097:SF15">
    <property type="entry name" value="CATION EFFLUX SYSTEM PROTEIN CUSB"/>
    <property type="match status" value="1"/>
</dbReference>
<dbReference type="Proteomes" id="UP000428260">
    <property type="component" value="Chromosome"/>
</dbReference>
<dbReference type="InterPro" id="IPR058790">
    <property type="entry name" value="BSH_CusB"/>
</dbReference>
<dbReference type="GO" id="GO:0016020">
    <property type="term" value="C:membrane"/>
    <property type="evidence" value="ECO:0007669"/>
    <property type="project" value="InterPro"/>
</dbReference>
<dbReference type="AlphaFoldDB" id="A0A6I6JTY8"/>
<dbReference type="KEGG" id="mcos:GM418_12810"/>
<gene>
    <name evidence="10" type="ORF">GM418_12810</name>
</gene>
<dbReference type="InterPro" id="IPR058649">
    <property type="entry name" value="CzcB_C"/>
</dbReference>
<organism evidence="10 11">
    <name type="scientific">Maribellus comscasis</name>
    <dbReference type="NCBI Taxonomy" id="2681766"/>
    <lineage>
        <taxon>Bacteria</taxon>
        <taxon>Pseudomonadati</taxon>
        <taxon>Bacteroidota</taxon>
        <taxon>Bacteroidia</taxon>
        <taxon>Marinilabiliales</taxon>
        <taxon>Prolixibacteraceae</taxon>
        <taxon>Maribellus</taxon>
    </lineage>
</organism>
<dbReference type="NCBIfam" id="TIGR01730">
    <property type="entry name" value="RND_mfp"/>
    <property type="match status" value="1"/>
</dbReference>
<dbReference type="InterPro" id="IPR058791">
    <property type="entry name" value="3HB_CusB"/>
</dbReference>
<dbReference type="Gene3D" id="2.40.30.170">
    <property type="match status" value="1"/>
</dbReference>
<comment type="similarity">
    <text evidence="1">Belongs to the membrane fusion protein (MFP) (TC 8.A.1) family.</text>
</comment>
<dbReference type="RefSeq" id="WP_158866830.1">
    <property type="nucleotide sequence ID" value="NZ_CP046401.1"/>
</dbReference>
<dbReference type="PANTHER" id="PTHR30097">
    <property type="entry name" value="CATION EFFLUX SYSTEM PROTEIN CUSB"/>
    <property type="match status" value="1"/>
</dbReference>
<dbReference type="InterPro" id="IPR021782">
    <property type="entry name" value="DUF3347"/>
</dbReference>
<keyword evidence="3" id="KW-0472">Membrane</keyword>
<dbReference type="InterPro" id="IPR051909">
    <property type="entry name" value="MFP_Cation_Efflux"/>
</dbReference>
<keyword evidence="3" id="KW-0812">Transmembrane</keyword>
<proteinExistence type="inferred from homology"/>
<dbReference type="Pfam" id="PF19335">
    <property type="entry name" value="HMBD"/>
    <property type="match status" value="1"/>
</dbReference>
<dbReference type="Pfam" id="PF25954">
    <property type="entry name" value="Beta-barrel_RND_2"/>
    <property type="match status" value="1"/>
</dbReference>
<evidence type="ECO:0000313" key="10">
    <source>
        <dbReference type="EMBL" id="QGY44508.1"/>
    </source>
</evidence>
<evidence type="ECO:0000256" key="3">
    <source>
        <dbReference type="SAM" id="Phobius"/>
    </source>
</evidence>
<sequence>MNTNRKTIIIVLSTLAIGLLLGWLIFGGSESKATDEHQHEHSEEGVAGETTWTCSMHPQIRQNEPGDCPICGMDLIPLEEEQNGDIDPAAISMSATAMQLANIQTAVVGSSDPVKVIRLDGKIQEDERLVFSQSSHIPGRIETLMVNFTGDYVQKGQVIASVYSPDLVTAQEELFEAQKIKDTQPQLFEAAKEKLRNWKLTDEQIEQILASGTSLETFDVQADVSGYVTQKKVNTGDYVRRGEVIYEIADLSQVWVLFDVYESDLSWINKGDDVSFAIESLPGETFEGTIDFLDPVINPKTRVAKARIVKTNNGLKLKPEMFVSGKVEAKLPQTDALVVPKTAVMWTGERSVVYVKSETDQGVYFNMHEVELGPALGESYVIEEGIQDGEEIAVHGTFSIDAAAQLAGKPSMMSPEGGSVSTGHNHGEMNMSGENTQQTPEKVEAVQTDPKFKVQLTDVYENYLKMKSAFVESDAAKVAQEAPKVKKALESVDMKLLVGDAHMAWMDQLNILNSSIETIQNSSDIEEQRTAFSNFNNAFYKSVKMFGLKDQTAYYQFCPMAFDNQGGYWLSDTDEILNPYFGDMMLNCGENKDTLK</sequence>
<evidence type="ECO:0000259" key="6">
    <source>
        <dbReference type="Pfam" id="PF25869"/>
    </source>
</evidence>
<reference evidence="10 11" key="1">
    <citation type="submission" date="2019-11" db="EMBL/GenBank/DDBJ databases">
        <authorList>
            <person name="Zheng R.K."/>
            <person name="Sun C.M."/>
        </authorList>
    </citation>
    <scope>NUCLEOTIDE SEQUENCE [LARGE SCALE GENOMIC DNA]</scope>
    <source>
        <strain evidence="10 11">WC007</strain>
    </source>
</reference>
<name>A0A6I6JTY8_9BACT</name>
<dbReference type="SUPFAM" id="SSF111369">
    <property type="entry name" value="HlyD-like secretion proteins"/>
    <property type="match status" value="1"/>
</dbReference>
<keyword evidence="3" id="KW-1133">Transmembrane helix</keyword>
<dbReference type="GO" id="GO:0060003">
    <property type="term" value="P:copper ion export"/>
    <property type="evidence" value="ECO:0007669"/>
    <property type="project" value="TreeGrafter"/>
</dbReference>
<dbReference type="Pfam" id="PF25975">
    <property type="entry name" value="CzcB_C"/>
    <property type="match status" value="1"/>
</dbReference>
<keyword evidence="11" id="KW-1185">Reference proteome</keyword>
<protein>
    <submittedName>
        <fullName evidence="10">Efflux RND transporter periplasmic adaptor subunit</fullName>
    </submittedName>
</protein>
<evidence type="ECO:0000256" key="2">
    <source>
        <dbReference type="ARBA" id="ARBA00022448"/>
    </source>
</evidence>
<dbReference type="InterPro" id="IPR006143">
    <property type="entry name" value="RND_pump_MFP"/>
</dbReference>
<dbReference type="FunFam" id="2.40.30.170:FF:000010">
    <property type="entry name" value="Efflux RND transporter periplasmic adaptor subunit"/>
    <property type="match status" value="1"/>
</dbReference>
<accession>A0A6I6JTY8</accession>
<feature type="transmembrane region" description="Helical" evidence="3">
    <location>
        <begin position="7"/>
        <end position="26"/>
    </location>
</feature>
<dbReference type="Gene3D" id="2.40.420.20">
    <property type="match status" value="1"/>
</dbReference>
<evidence type="ECO:0000259" key="4">
    <source>
        <dbReference type="Pfam" id="PF11827"/>
    </source>
</evidence>
<dbReference type="InterPro" id="IPR058792">
    <property type="entry name" value="Beta-barrel_RND_2"/>
</dbReference>
<dbReference type="GO" id="GO:0046914">
    <property type="term" value="F:transition metal ion binding"/>
    <property type="evidence" value="ECO:0007669"/>
    <property type="project" value="TreeGrafter"/>
</dbReference>
<feature type="domain" description="CusB-like barrel-sandwich hybrid" evidence="7">
    <location>
        <begin position="137"/>
        <end position="249"/>
    </location>
</feature>
<keyword evidence="2" id="KW-0813">Transport</keyword>
<feature type="domain" description="CzcB-like C-terminal circularly permuted SH3-like" evidence="9">
    <location>
        <begin position="338"/>
        <end position="400"/>
    </location>
</feature>
<feature type="domain" description="CusB-like three alpha-helical bundle" evidence="6">
    <location>
        <begin position="166"/>
        <end position="213"/>
    </location>
</feature>
<evidence type="ECO:0000259" key="7">
    <source>
        <dbReference type="Pfam" id="PF25919"/>
    </source>
</evidence>
<feature type="domain" description="DUF3347" evidence="4">
    <location>
        <begin position="459"/>
        <end position="550"/>
    </location>
</feature>
<dbReference type="EMBL" id="CP046401">
    <property type="protein sequence ID" value="QGY44508.1"/>
    <property type="molecule type" value="Genomic_DNA"/>
</dbReference>
<dbReference type="Gene3D" id="6.10.140.730">
    <property type="match status" value="1"/>
</dbReference>
<evidence type="ECO:0000259" key="9">
    <source>
        <dbReference type="Pfam" id="PF25975"/>
    </source>
</evidence>
<feature type="domain" description="CusB-like beta-barrel" evidence="8">
    <location>
        <begin position="253"/>
        <end position="329"/>
    </location>
</feature>
<dbReference type="Pfam" id="PF25869">
    <property type="entry name" value="3HB_CusB"/>
    <property type="match status" value="1"/>
</dbReference>
<dbReference type="GO" id="GO:0030288">
    <property type="term" value="C:outer membrane-bounded periplasmic space"/>
    <property type="evidence" value="ECO:0007669"/>
    <property type="project" value="TreeGrafter"/>
</dbReference>